<accession>A0A448XSV3</accession>
<keyword evidence="3" id="KW-1185">Reference proteome</keyword>
<gene>
    <name evidence="2" type="ORF">PXEA_LOCUS37582</name>
</gene>
<proteinExistence type="predicted"/>
<feature type="region of interest" description="Disordered" evidence="1">
    <location>
        <begin position="1"/>
        <end position="27"/>
    </location>
</feature>
<evidence type="ECO:0000256" key="1">
    <source>
        <dbReference type="SAM" id="MobiDB-lite"/>
    </source>
</evidence>
<name>A0A448XSV3_9PLAT</name>
<sequence>MRLIGTRQTGASVSASSGPTYPTDHLQPTVGVMSRAKHVTSKHTPSPTGTAADYATLPVAQFFFEGVSFFTLHWRLVPSSVHRALNIWGRPYPVLPVGLAVRPSRRQLEPAPRCSEAKLANAVLRNRTLRAGLNGSAASRPDDPT</sequence>
<dbReference type="AlphaFoldDB" id="A0A448XSV3"/>
<evidence type="ECO:0000313" key="2">
    <source>
        <dbReference type="EMBL" id="VEL44142.1"/>
    </source>
</evidence>
<feature type="compositionally biased region" description="Polar residues" evidence="1">
    <location>
        <begin position="1"/>
        <end position="20"/>
    </location>
</feature>
<organism evidence="2 3">
    <name type="scientific">Protopolystoma xenopodis</name>
    <dbReference type="NCBI Taxonomy" id="117903"/>
    <lineage>
        <taxon>Eukaryota</taxon>
        <taxon>Metazoa</taxon>
        <taxon>Spiralia</taxon>
        <taxon>Lophotrochozoa</taxon>
        <taxon>Platyhelminthes</taxon>
        <taxon>Monogenea</taxon>
        <taxon>Polyopisthocotylea</taxon>
        <taxon>Polystomatidea</taxon>
        <taxon>Polystomatidae</taxon>
        <taxon>Protopolystoma</taxon>
    </lineage>
</organism>
<dbReference type="Proteomes" id="UP000784294">
    <property type="component" value="Unassembled WGS sequence"/>
</dbReference>
<dbReference type="EMBL" id="CAAALY010290456">
    <property type="protein sequence ID" value="VEL44142.1"/>
    <property type="molecule type" value="Genomic_DNA"/>
</dbReference>
<comment type="caution">
    <text evidence="2">The sequence shown here is derived from an EMBL/GenBank/DDBJ whole genome shotgun (WGS) entry which is preliminary data.</text>
</comment>
<protein>
    <submittedName>
        <fullName evidence="2">Uncharacterized protein</fullName>
    </submittedName>
</protein>
<reference evidence="2" key="1">
    <citation type="submission" date="2018-11" db="EMBL/GenBank/DDBJ databases">
        <authorList>
            <consortium name="Pathogen Informatics"/>
        </authorList>
    </citation>
    <scope>NUCLEOTIDE SEQUENCE</scope>
</reference>
<evidence type="ECO:0000313" key="3">
    <source>
        <dbReference type="Proteomes" id="UP000784294"/>
    </source>
</evidence>